<proteinExistence type="predicted"/>
<protein>
    <submittedName>
        <fullName evidence="1">Uncharacterized protein</fullName>
    </submittedName>
</protein>
<evidence type="ECO:0000313" key="1">
    <source>
        <dbReference type="EnsemblMetazoa" id="MESCA010062-PA"/>
    </source>
</evidence>
<reference evidence="1" key="2">
    <citation type="submission" date="2015-06" db="UniProtKB">
        <authorList>
            <consortium name="EnsemblMetazoa"/>
        </authorList>
    </citation>
    <scope>IDENTIFICATION</scope>
</reference>
<sequence length="134" mass="15715">MPKISIIYPVHKKCDRNDYKDNRAWMGKVKYLVKQLLPLRDYDVEDEAKILLLSDIINIRFAYVYFGGNRHLTIAFFLEKTHALTNQVRAYISQHLAVDLRQPVMPTYAAFCTPSNVAQHIFLRRACHQTKQAY</sequence>
<dbReference type="HOGENOM" id="CLU_1898622_0_0_1"/>
<dbReference type="EMBL" id="CAQQ02385377">
    <property type="status" value="NOT_ANNOTATED_CDS"/>
    <property type="molecule type" value="Genomic_DNA"/>
</dbReference>
<name>T1H1J9_MEGSC</name>
<dbReference type="Proteomes" id="UP000015102">
    <property type="component" value="Unassembled WGS sequence"/>
</dbReference>
<keyword evidence="2" id="KW-1185">Reference proteome</keyword>
<dbReference type="EMBL" id="CAQQ02385376">
    <property type="status" value="NOT_ANNOTATED_CDS"/>
    <property type="molecule type" value="Genomic_DNA"/>
</dbReference>
<dbReference type="AlphaFoldDB" id="T1H1J9"/>
<evidence type="ECO:0000313" key="2">
    <source>
        <dbReference type="Proteomes" id="UP000015102"/>
    </source>
</evidence>
<dbReference type="EnsemblMetazoa" id="MESCA010062-RA">
    <property type="protein sequence ID" value="MESCA010062-PA"/>
    <property type="gene ID" value="MESCA010062"/>
</dbReference>
<accession>T1H1J9</accession>
<organism evidence="1 2">
    <name type="scientific">Megaselia scalaris</name>
    <name type="common">Humpbacked fly</name>
    <name type="synonym">Phora scalaris</name>
    <dbReference type="NCBI Taxonomy" id="36166"/>
    <lineage>
        <taxon>Eukaryota</taxon>
        <taxon>Metazoa</taxon>
        <taxon>Ecdysozoa</taxon>
        <taxon>Arthropoda</taxon>
        <taxon>Hexapoda</taxon>
        <taxon>Insecta</taxon>
        <taxon>Pterygota</taxon>
        <taxon>Neoptera</taxon>
        <taxon>Endopterygota</taxon>
        <taxon>Diptera</taxon>
        <taxon>Brachycera</taxon>
        <taxon>Muscomorpha</taxon>
        <taxon>Platypezoidea</taxon>
        <taxon>Phoridae</taxon>
        <taxon>Megaseliini</taxon>
        <taxon>Megaselia</taxon>
    </lineage>
</organism>
<reference evidence="2" key="1">
    <citation type="submission" date="2013-02" db="EMBL/GenBank/DDBJ databases">
        <authorList>
            <person name="Hughes D."/>
        </authorList>
    </citation>
    <scope>NUCLEOTIDE SEQUENCE</scope>
    <source>
        <strain>Durham</strain>
        <strain evidence="2">NC isolate 2 -- Noor lab</strain>
    </source>
</reference>